<sequence length="284" mass="32472">MGFDKTLLIRDFYNSGYNHVLLTLPRCIGKTTALTMIADFFTLNKNQNNRQHFERAPTAIMAEAEFVEKHMGRWRPLCSALASHYLEHEYLYDWLKEGKQITSSTQAEEFHRYCNRKIDESETLHGLQVLISTSTTTITNQLPGQRPVLDFWVTYVLIPVNPVSSANLFLKPSGYNYEEFDSLCDSYKVTPAHRTLAKEFYNVVEMLDHDVVVYRVSPPEQVIVVDYAETGSQTDNLMQSWEAEDNFSAENNCETCQVCVQVSSSPDVDPVVEVLSNSFLVQLI</sequence>
<dbReference type="Proteomes" id="UP000887574">
    <property type="component" value="Unplaced"/>
</dbReference>
<evidence type="ECO:0000313" key="1">
    <source>
        <dbReference type="Proteomes" id="UP000887574"/>
    </source>
</evidence>
<reference evidence="2" key="1">
    <citation type="submission" date="2022-11" db="UniProtKB">
        <authorList>
            <consortium name="WormBaseParasite"/>
        </authorList>
    </citation>
    <scope>IDENTIFICATION</scope>
</reference>
<dbReference type="AlphaFoldDB" id="A0A915DC06"/>
<accession>A0A915DC06</accession>
<keyword evidence="1" id="KW-1185">Reference proteome</keyword>
<protein>
    <submittedName>
        <fullName evidence="2">AAA-ATPase-like domain-containing protein</fullName>
    </submittedName>
</protein>
<name>A0A915DC06_9BILA</name>
<evidence type="ECO:0000313" key="2">
    <source>
        <dbReference type="WBParaSite" id="jg17826"/>
    </source>
</evidence>
<proteinExistence type="predicted"/>
<dbReference type="WBParaSite" id="jg17826">
    <property type="protein sequence ID" value="jg17826"/>
    <property type="gene ID" value="jg17826"/>
</dbReference>
<organism evidence="1 2">
    <name type="scientific">Ditylenchus dipsaci</name>
    <dbReference type="NCBI Taxonomy" id="166011"/>
    <lineage>
        <taxon>Eukaryota</taxon>
        <taxon>Metazoa</taxon>
        <taxon>Ecdysozoa</taxon>
        <taxon>Nematoda</taxon>
        <taxon>Chromadorea</taxon>
        <taxon>Rhabditida</taxon>
        <taxon>Tylenchina</taxon>
        <taxon>Tylenchomorpha</taxon>
        <taxon>Sphaerularioidea</taxon>
        <taxon>Anguinidae</taxon>
        <taxon>Anguininae</taxon>
        <taxon>Ditylenchus</taxon>
    </lineage>
</organism>